<evidence type="ECO:0000256" key="2">
    <source>
        <dbReference type="ARBA" id="ARBA00022475"/>
    </source>
</evidence>
<evidence type="ECO:0000256" key="7">
    <source>
        <dbReference type="ARBA" id="ARBA00023136"/>
    </source>
</evidence>
<evidence type="ECO:0000313" key="12">
    <source>
        <dbReference type="EMBL" id="GFK94207.1"/>
    </source>
</evidence>
<keyword evidence="2 11" id="KW-1003">Cell membrane</keyword>
<dbReference type="RefSeq" id="WP_173084053.1">
    <property type="nucleotide sequence ID" value="NZ_BLTE01000008.1"/>
</dbReference>
<dbReference type="Pfam" id="PF02537">
    <property type="entry name" value="CRCB"/>
    <property type="match status" value="1"/>
</dbReference>
<evidence type="ECO:0000256" key="3">
    <source>
        <dbReference type="ARBA" id="ARBA00022519"/>
    </source>
</evidence>
<feature type="binding site" evidence="11">
    <location>
        <position position="76"/>
    </location>
    <ligand>
        <name>Na(+)</name>
        <dbReference type="ChEBI" id="CHEBI:29101"/>
        <note>structural</note>
    </ligand>
</feature>
<sequence length="130" mass="13699">MLTKIALLSIAGALGTLARYWLSGAVYAVAGRDFPWGTWAVNLLGCLLFGLVWTLAEERGVFSGQARVMILTGFMGAFTTFSTLVFESAQLARDGQWLAMGLNLAGQNLLGFAAFALGVAAARILLPGAL</sequence>
<dbReference type="AlphaFoldDB" id="A0A6V8LX28"/>
<dbReference type="GO" id="GO:0005886">
    <property type="term" value="C:plasma membrane"/>
    <property type="evidence" value="ECO:0007669"/>
    <property type="project" value="UniProtKB-SubCell"/>
</dbReference>
<comment type="function">
    <text evidence="11">Fluoride-specific ion channel. Important for reducing fluoride concentration in the cell, thus reducing its toxicity.</text>
</comment>
<comment type="similarity">
    <text evidence="9 11">Belongs to the fluoride channel Fluc/FEX (TC 1.A.43) family.</text>
</comment>
<feature type="transmembrane region" description="Helical" evidence="11">
    <location>
        <begin position="106"/>
        <end position="126"/>
    </location>
</feature>
<gene>
    <name evidence="11 12" type="primary">crcB</name>
    <name evidence="11" type="synonym">fluC</name>
    <name evidence="12" type="ORF">NNJEOMEG_02047</name>
</gene>
<keyword evidence="13" id="KW-1185">Reference proteome</keyword>
<dbReference type="GO" id="GO:0140114">
    <property type="term" value="P:cellular detoxification of fluoride"/>
    <property type="evidence" value="ECO:0007669"/>
    <property type="project" value="UniProtKB-UniRule"/>
</dbReference>
<keyword evidence="8 11" id="KW-0407">Ion channel</keyword>
<dbReference type="HAMAP" id="MF_00454">
    <property type="entry name" value="FluC"/>
    <property type="match status" value="1"/>
</dbReference>
<evidence type="ECO:0000256" key="9">
    <source>
        <dbReference type="ARBA" id="ARBA00035120"/>
    </source>
</evidence>
<dbReference type="InterPro" id="IPR003691">
    <property type="entry name" value="FluC"/>
</dbReference>
<reference evidence="12 13" key="1">
    <citation type="submission" date="2020-04" db="EMBL/GenBank/DDBJ databases">
        <authorList>
            <consortium name="Desulfovibrio sp. FSS-1 genome sequencing consortium"/>
            <person name="Shimoshige H."/>
            <person name="Kobayashi H."/>
            <person name="Maekawa T."/>
        </authorList>
    </citation>
    <scope>NUCLEOTIDE SEQUENCE [LARGE SCALE GENOMIC DNA]</scope>
    <source>
        <strain evidence="12 13">SIID29052-01</strain>
    </source>
</reference>
<accession>A0A6V8LX28</accession>
<feature type="transmembrane region" description="Helical" evidence="11">
    <location>
        <begin position="68"/>
        <end position="86"/>
    </location>
</feature>
<dbReference type="Proteomes" id="UP000494245">
    <property type="component" value="Unassembled WGS sequence"/>
</dbReference>
<dbReference type="PANTHER" id="PTHR28259:SF1">
    <property type="entry name" value="FLUORIDE EXPORT PROTEIN 1-RELATED"/>
    <property type="match status" value="1"/>
</dbReference>
<keyword evidence="3" id="KW-0997">Cell inner membrane</keyword>
<keyword evidence="11" id="KW-0915">Sodium</keyword>
<evidence type="ECO:0000256" key="5">
    <source>
        <dbReference type="ARBA" id="ARBA00022989"/>
    </source>
</evidence>
<evidence type="ECO:0000313" key="13">
    <source>
        <dbReference type="Proteomes" id="UP000494245"/>
    </source>
</evidence>
<comment type="catalytic activity">
    <reaction evidence="10">
        <text>fluoride(in) = fluoride(out)</text>
        <dbReference type="Rhea" id="RHEA:76159"/>
        <dbReference type="ChEBI" id="CHEBI:17051"/>
    </reaction>
    <physiologicalReaction direction="left-to-right" evidence="10">
        <dbReference type="Rhea" id="RHEA:76160"/>
    </physiologicalReaction>
</comment>
<dbReference type="NCBIfam" id="TIGR00494">
    <property type="entry name" value="crcB"/>
    <property type="match status" value="1"/>
</dbReference>
<comment type="caution">
    <text evidence="12">The sequence shown here is derived from an EMBL/GenBank/DDBJ whole genome shotgun (WGS) entry which is preliminary data.</text>
</comment>
<feature type="transmembrane region" description="Helical" evidence="11">
    <location>
        <begin position="38"/>
        <end position="56"/>
    </location>
</feature>
<evidence type="ECO:0000256" key="1">
    <source>
        <dbReference type="ARBA" id="ARBA00004651"/>
    </source>
</evidence>
<proteinExistence type="inferred from homology"/>
<keyword evidence="11" id="KW-0479">Metal-binding</keyword>
<dbReference type="GO" id="GO:0046872">
    <property type="term" value="F:metal ion binding"/>
    <property type="evidence" value="ECO:0007669"/>
    <property type="project" value="UniProtKB-KW"/>
</dbReference>
<evidence type="ECO:0000256" key="8">
    <source>
        <dbReference type="ARBA" id="ARBA00023303"/>
    </source>
</evidence>
<reference evidence="12 13" key="2">
    <citation type="submission" date="2020-05" db="EMBL/GenBank/DDBJ databases">
        <title>Draft genome sequence of Desulfovibrio sp. strainFSS-1.</title>
        <authorList>
            <person name="Shimoshige H."/>
            <person name="Kobayashi H."/>
            <person name="Maekawa T."/>
        </authorList>
    </citation>
    <scope>NUCLEOTIDE SEQUENCE [LARGE SCALE GENOMIC DNA]</scope>
    <source>
        <strain evidence="12 13">SIID29052-01</strain>
    </source>
</reference>
<keyword evidence="7 11" id="KW-0472">Membrane</keyword>
<keyword evidence="6 11" id="KW-0406">Ion transport</keyword>
<evidence type="ECO:0000256" key="6">
    <source>
        <dbReference type="ARBA" id="ARBA00023065"/>
    </source>
</evidence>
<keyword evidence="5 11" id="KW-1133">Transmembrane helix</keyword>
<organism evidence="12 13">
    <name type="scientific">Fundidesulfovibrio magnetotacticus</name>
    <dbReference type="NCBI Taxonomy" id="2730080"/>
    <lineage>
        <taxon>Bacteria</taxon>
        <taxon>Pseudomonadati</taxon>
        <taxon>Thermodesulfobacteriota</taxon>
        <taxon>Desulfovibrionia</taxon>
        <taxon>Desulfovibrionales</taxon>
        <taxon>Desulfovibrionaceae</taxon>
        <taxon>Fundidesulfovibrio</taxon>
    </lineage>
</organism>
<evidence type="ECO:0000256" key="4">
    <source>
        <dbReference type="ARBA" id="ARBA00022692"/>
    </source>
</evidence>
<comment type="activity regulation">
    <text evidence="11">Na(+) is not transported, but it plays an essential structural role and its presence is essential for fluoride channel function.</text>
</comment>
<feature type="binding site" evidence="11">
    <location>
        <position position="79"/>
    </location>
    <ligand>
        <name>Na(+)</name>
        <dbReference type="ChEBI" id="CHEBI:29101"/>
        <note>structural</note>
    </ligand>
</feature>
<evidence type="ECO:0000256" key="11">
    <source>
        <dbReference type="HAMAP-Rule" id="MF_00454"/>
    </source>
</evidence>
<protein>
    <recommendedName>
        <fullName evidence="11">Fluoride-specific ion channel FluC</fullName>
    </recommendedName>
</protein>
<dbReference type="GO" id="GO:0062054">
    <property type="term" value="F:fluoride channel activity"/>
    <property type="evidence" value="ECO:0007669"/>
    <property type="project" value="UniProtKB-UniRule"/>
</dbReference>
<dbReference type="EMBL" id="BLTE01000008">
    <property type="protein sequence ID" value="GFK94207.1"/>
    <property type="molecule type" value="Genomic_DNA"/>
</dbReference>
<evidence type="ECO:0000256" key="10">
    <source>
        <dbReference type="ARBA" id="ARBA00035585"/>
    </source>
</evidence>
<keyword evidence="11" id="KW-0813">Transport</keyword>
<dbReference type="PANTHER" id="PTHR28259">
    <property type="entry name" value="FLUORIDE EXPORT PROTEIN 1-RELATED"/>
    <property type="match status" value="1"/>
</dbReference>
<name>A0A6V8LX28_9BACT</name>
<comment type="subcellular location">
    <subcellularLocation>
        <location evidence="1 11">Cell membrane</location>
        <topology evidence="1 11">Multi-pass membrane protein</topology>
    </subcellularLocation>
</comment>
<keyword evidence="4 11" id="KW-0812">Transmembrane</keyword>